<feature type="chain" id="PRO_5004237018" evidence="2">
    <location>
        <begin position="24"/>
        <end position="657"/>
    </location>
</feature>
<comment type="caution">
    <text evidence="3">The sequence shown here is derived from an EMBL/GenBank/DDBJ whole genome shotgun (WGS) entry which is preliminary data.</text>
</comment>
<dbReference type="GO" id="GO:0016757">
    <property type="term" value="F:glycosyltransferase activity"/>
    <property type="evidence" value="ECO:0007669"/>
    <property type="project" value="InterPro"/>
</dbReference>
<feature type="transmembrane region" description="Helical" evidence="1">
    <location>
        <begin position="33"/>
        <end position="49"/>
    </location>
</feature>
<reference evidence="3 4" key="1">
    <citation type="journal article" date="2005" name="Science">
        <title>The genome sequence of Trypanosoma cruzi, etiologic agent of Chagas disease.</title>
        <authorList>
            <person name="El-Sayed N.M."/>
            <person name="Myler P.J."/>
            <person name="Bartholomeu D.C."/>
            <person name="Nilsson D."/>
            <person name="Aggarwal G."/>
            <person name="Tran A.N."/>
            <person name="Ghedin E."/>
            <person name="Worthey E.A."/>
            <person name="Delcher A.L."/>
            <person name="Blandin G."/>
            <person name="Westenberger S.J."/>
            <person name="Caler E."/>
            <person name="Cerqueira G.C."/>
            <person name="Branche C."/>
            <person name="Haas B."/>
            <person name="Anupama A."/>
            <person name="Arner E."/>
            <person name="Aslund L."/>
            <person name="Attipoe P."/>
            <person name="Bontempi E."/>
            <person name="Bringaud F."/>
            <person name="Burton P."/>
            <person name="Cadag E."/>
            <person name="Campbell D.A."/>
            <person name="Carrington M."/>
            <person name="Crabtree J."/>
            <person name="Darban H."/>
            <person name="da Silveira J.F."/>
            <person name="de Jong P."/>
            <person name="Edwards K."/>
            <person name="Englund P.T."/>
            <person name="Fazelina G."/>
            <person name="Feldblyum T."/>
            <person name="Ferella M."/>
            <person name="Frasch A.C."/>
            <person name="Gull K."/>
            <person name="Horn D."/>
            <person name="Hou L."/>
            <person name="Huang Y."/>
            <person name="Kindlund E."/>
            <person name="Klingbeil M."/>
            <person name="Kluge S."/>
            <person name="Koo H."/>
            <person name="Lacerda D."/>
            <person name="Levin M.J."/>
            <person name="Lorenzi H."/>
            <person name="Louie T."/>
            <person name="Machado C.R."/>
            <person name="McCulloch R."/>
            <person name="McKenna A."/>
            <person name="Mizuno Y."/>
            <person name="Mottram J.C."/>
            <person name="Nelson S."/>
            <person name="Ochaya S."/>
            <person name="Osoegawa K."/>
            <person name="Pai G."/>
            <person name="Parsons M."/>
            <person name="Pentony M."/>
            <person name="Pettersson U."/>
            <person name="Pop M."/>
            <person name="Ramirez J.L."/>
            <person name="Rinta J."/>
            <person name="Robertson L."/>
            <person name="Salzberg S.L."/>
            <person name="Sanchez D.O."/>
            <person name="Seyler A."/>
            <person name="Sharma R."/>
            <person name="Shetty J."/>
            <person name="Simpson A.J."/>
            <person name="Sisk E."/>
            <person name="Tammi M.T."/>
            <person name="Tarleton R."/>
            <person name="Teixeira S."/>
            <person name="Van Aken S."/>
            <person name="Vogt C."/>
            <person name="Ward P.N."/>
            <person name="Wickstead B."/>
            <person name="Wortman J."/>
            <person name="White O."/>
            <person name="Fraser C.M."/>
            <person name="Stuart K.D."/>
            <person name="Andersson B."/>
        </authorList>
    </citation>
    <scope>NUCLEOTIDE SEQUENCE [LARGE SCALE GENOMIC DNA]</scope>
    <source>
        <strain evidence="3 4">CL Brener</strain>
    </source>
</reference>
<evidence type="ECO:0000256" key="1">
    <source>
        <dbReference type="SAM" id="Phobius"/>
    </source>
</evidence>
<gene>
    <name evidence="3" type="ORF">Tc00.1047053508677.150</name>
</gene>
<dbReference type="PANTHER" id="PTHR11183">
    <property type="entry name" value="GLYCOGENIN SUBFAMILY MEMBER"/>
    <property type="match status" value="1"/>
</dbReference>
<keyword evidence="1" id="KW-0812">Transmembrane</keyword>
<evidence type="ECO:0000256" key="2">
    <source>
        <dbReference type="SAM" id="SignalP"/>
    </source>
</evidence>
<dbReference type="PaxDb" id="353153-Q4DEE9"/>
<dbReference type="SUPFAM" id="SSF53448">
    <property type="entry name" value="Nucleotide-diphospho-sugar transferases"/>
    <property type="match status" value="1"/>
</dbReference>
<dbReference type="Gene3D" id="3.90.550.10">
    <property type="entry name" value="Spore Coat Polysaccharide Biosynthesis Protein SpsA, Chain A"/>
    <property type="match status" value="1"/>
</dbReference>
<keyword evidence="2" id="KW-0732">Signal</keyword>
<evidence type="ECO:0000313" key="4">
    <source>
        <dbReference type="Proteomes" id="UP000002296"/>
    </source>
</evidence>
<dbReference type="SMR" id="Q4DEE9"/>
<feature type="signal peptide" evidence="2">
    <location>
        <begin position="1"/>
        <end position="23"/>
    </location>
</feature>
<accession>Q4DEE9</accession>
<dbReference type="InterPro" id="IPR002495">
    <property type="entry name" value="Glyco_trans_8"/>
</dbReference>
<keyword evidence="3" id="KW-0808">Transferase</keyword>
<evidence type="ECO:0000313" key="3">
    <source>
        <dbReference type="EMBL" id="EAN90906.1"/>
    </source>
</evidence>
<dbReference type="Pfam" id="PF01501">
    <property type="entry name" value="Glyco_transf_8"/>
    <property type="match status" value="1"/>
</dbReference>
<sequence>MAPPSFVVVVVVVITLFLLPCMCAHIVRPVTQWYSFFFCFFFFFSTALIKKKKKKGGGVIIDTTPLCALSSGWAKMAAVMRSMTRRRQKAYLLLPLFIALTILWLSLVHLVLSVVEEWAVAAKSTAAEVPEKTDVIVAESAPATEAPTGSKLKTLMALGYERETRFDLDQRNAWRWSNGSCPMAAVGITHVARTHHAPIAYLTFISNEKFVDGALVLGASLRKTSVFLQHEVADLVITITSNCVSAVSRKRLLEEGGYTHVFEVPSLAGRIHAKSGIFRDTFDKIYMFNLTMYEKIVFLDADMIAIRSMDKLFSKPKIWGPDYVAAVGGKDYFQTGMMIIIPTQEMFNCIYDRLIRGTPPNGFQFTGSSARDGVLLRDVFQKRFHAINPKYSRNLNPRHRLDMKLPGKQSIVAVHLRGIIKPWHDRRLPNPHTELGKKEFGFTYLHWWTLYEEEIHKKSAYYLKALHFQSKGHAPGSKAIVVDGIAFGMQHTDAGGSLVSPLTHVWMQRHSKDAYTQLLSSEEKRLRNRTLPSMRKIPSPHFGLSCDAVCAQAGLRCALEALYFTSLNDCEELRSVFGCSRCEMGVYWRPHPGNDFPAVEDVSHEMEHENKERKRRLRDNSTNLVCRYNYLHDARGVPNCTASYTTTRRYCPCVPKP</sequence>
<organism evidence="3 4">
    <name type="scientific">Trypanosoma cruzi (strain CL Brener)</name>
    <dbReference type="NCBI Taxonomy" id="353153"/>
    <lineage>
        <taxon>Eukaryota</taxon>
        <taxon>Discoba</taxon>
        <taxon>Euglenozoa</taxon>
        <taxon>Kinetoplastea</taxon>
        <taxon>Metakinetoplastina</taxon>
        <taxon>Trypanosomatida</taxon>
        <taxon>Trypanosomatidae</taxon>
        <taxon>Trypanosoma</taxon>
        <taxon>Schizotrypanum</taxon>
    </lineage>
</organism>
<feature type="transmembrane region" description="Helical" evidence="1">
    <location>
        <begin position="90"/>
        <end position="112"/>
    </location>
</feature>
<dbReference type="InterPro" id="IPR050587">
    <property type="entry name" value="GNT1/Glycosyltrans_8"/>
</dbReference>
<keyword evidence="1" id="KW-0472">Membrane</keyword>
<keyword evidence="1" id="KW-1133">Transmembrane helix</keyword>
<name>Q4DEE9_TRYCC</name>
<dbReference type="InterPro" id="IPR029044">
    <property type="entry name" value="Nucleotide-diphossugar_trans"/>
</dbReference>
<dbReference type="RefSeq" id="XP_812757.1">
    <property type="nucleotide sequence ID" value="XM_807664.1"/>
</dbReference>
<dbReference type="CDD" id="cd02537">
    <property type="entry name" value="GT8_Glycogenin"/>
    <property type="match status" value="1"/>
</dbReference>
<dbReference type="InParanoid" id="Q4DEE9"/>
<dbReference type="AlphaFoldDB" id="Q4DEE9"/>
<keyword evidence="4" id="KW-1185">Reference proteome</keyword>
<dbReference type="STRING" id="353153.Q4DEE9"/>
<dbReference type="KEGG" id="tcr:508677.150"/>
<dbReference type="EMBL" id="AAHK01000575">
    <property type="protein sequence ID" value="EAN90906.1"/>
    <property type="molecule type" value="Genomic_DNA"/>
</dbReference>
<dbReference type="eggNOG" id="KOG1950">
    <property type="taxonomic scope" value="Eukaryota"/>
</dbReference>
<dbReference type="Proteomes" id="UP000002296">
    <property type="component" value="Unassembled WGS sequence"/>
</dbReference>
<protein>
    <submittedName>
        <fullName evidence="3">Glycosyl transferase, putative</fullName>
    </submittedName>
</protein>
<proteinExistence type="predicted"/>
<dbReference type="GeneID" id="3544028"/>